<dbReference type="Gene3D" id="3.10.450.50">
    <property type="match status" value="1"/>
</dbReference>
<proteinExistence type="predicted"/>
<gene>
    <name evidence="1" type="ORF">EV385_5519</name>
</gene>
<comment type="caution">
    <text evidence="1">The sequence shown here is derived from an EMBL/GenBank/DDBJ whole genome shotgun (WGS) entry which is preliminary data.</text>
</comment>
<dbReference type="OrthoDB" id="182039at2"/>
<dbReference type="InterPro" id="IPR024507">
    <property type="entry name" value="AtzH-like"/>
</dbReference>
<evidence type="ECO:0000313" key="2">
    <source>
        <dbReference type="Proteomes" id="UP000292564"/>
    </source>
</evidence>
<evidence type="ECO:0000313" key="1">
    <source>
        <dbReference type="EMBL" id="RZU53589.1"/>
    </source>
</evidence>
<sequence length="124" mass="13498">MQVNQPAIVAEVGAVFEAYEEALVAGEVDRIVGFFAPDAVRIGIADRQVGLAEQAAWRRAQPPLPPGRRLKDTIITTYGADVAVVTTLFGYPDTDILGRQSQTWVRLPHGWRIITAHVSNPAHA</sequence>
<protein>
    <submittedName>
        <fullName evidence="1">Uncharacterized protein DUF3225</fullName>
    </submittedName>
</protein>
<dbReference type="InterPro" id="IPR032710">
    <property type="entry name" value="NTF2-like_dom_sf"/>
</dbReference>
<organism evidence="1 2">
    <name type="scientific">Krasilnikovia cinnamomea</name>
    <dbReference type="NCBI Taxonomy" id="349313"/>
    <lineage>
        <taxon>Bacteria</taxon>
        <taxon>Bacillati</taxon>
        <taxon>Actinomycetota</taxon>
        <taxon>Actinomycetes</taxon>
        <taxon>Micromonosporales</taxon>
        <taxon>Micromonosporaceae</taxon>
        <taxon>Krasilnikovia</taxon>
    </lineage>
</organism>
<reference evidence="1 2" key="1">
    <citation type="submission" date="2019-02" db="EMBL/GenBank/DDBJ databases">
        <title>Sequencing the genomes of 1000 actinobacteria strains.</title>
        <authorList>
            <person name="Klenk H.-P."/>
        </authorList>
    </citation>
    <scope>NUCLEOTIDE SEQUENCE [LARGE SCALE GENOMIC DNA]</scope>
    <source>
        <strain evidence="1 2">DSM 45162</strain>
    </source>
</reference>
<dbReference type="Proteomes" id="UP000292564">
    <property type="component" value="Unassembled WGS sequence"/>
</dbReference>
<dbReference type="AlphaFoldDB" id="A0A4Q7ZSX5"/>
<name>A0A4Q7ZSX5_9ACTN</name>
<dbReference type="RefSeq" id="WP_130512059.1">
    <property type="nucleotide sequence ID" value="NZ_SHKY01000001.1"/>
</dbReference>
<dbReference type="EMBL" id="SHKY01000001">
    <property type="protein sequence ID" value="RZU53589.1"/>
    <property type="molecule type" value="Genomic_DNA"/>
</dbReference>
<keyword evidence="2" id="KW-1185">Reference proteome</keyword>
<dbReference type="SUPFAM" id="SSF54427">
    <property type="entry name" value="NTF2-like"/>
    <property type="match status" value="1"/>
</dbReference>
<accession>A0A4Q7ZSX5</accession>
<dbReference type="Pfam" id="PF11533">
    <property type="entry name" value="AtzH-like"/>
    <property type="match status" value="1"/>
</dbReference>